<evidence type="ECO:0000256" key="5">
    <source>
        <dbReference type="SAM" id="MobiDB-lite"/>
    </source>
</evidence>
<dbReference type="PROSITE" id="PS51011">
    <property type="entry name" value="ARID"/>
    <property type="match status" value="1"/>
</dbReference>
<accession>A0ABM1SDR4</accession>
<evidence type="ECO:0000256" key="4">
    <source>
        <dbReference type="ARBA" id="ARBA00023242"/>
    </source>
</evidence>
<dbReference type="PANTHER" id="PTHR15348">
    <property type="entry name" value="AT-RICH INTERACTIVE DOMAIN-CONTAINING PROTEIN ARID DOMAIN- CONTAINING PROTEIN DEAD RINGER PROTEIN B-CELL REGULATOR OF IGH TRANSCRIPTION BRIGHT"/>
    <property type="match status" value="1"/>
</dbReference>
<sequence length="458" mass="51639">MDHNESDLDGSMQSNLEDDDLNDDLEYYGSENDIDENVQLDRAKMEDALDTSRLARFKNQEDIQSDLHKHNNRLRQEMAAAVERQAQAITTAAGIMSTSLSMQSLTPPSSIFPVPFTHLQTGNNSMATTSPPNTDSKSSSPAITIPSSTSNGGQTSELDPSKCTYEEQFKQLYELSSDLKRKEFLDDLFQFMTKRGTPVNRIPIMAKQVLDIYELYRLVVARGGLVEVINKKIWREITKGLNLPSSITSAAFTLRTQYMKYLYPYECEKEKLSVPEELQAAIDGNRREGRRSSYSQYTDMMGTTRNSSHHHYHPHRSPAHHHSTPLSLVSRQVNGYGSIQGLSSEEDSTRIPSTSARLAFPQQEALNLEVPRVSSPSTRSIDTASRKIVEVPEAPPAKRLLREEERHLNHGTLPSTHLKITSRDDGRSHLDNSMVVSMEINGVMYQGVLFAQNHRRRL</sequence>
<feature type="region of interest" description="Disordered" evidence="5">
    <location>
        <begin position="115"/>
        <end position="160"/>
    </location>
</feature>
<dbReference type="InterPro" id="IPR036431">
    <property type="entry name" value="ARID_dom_sf"/>
</dbReference>
<dbReference type="SMART" id="SM01014">
    <property type="entry name" value="ARID"/>
    <property type="match status" value="1"/>
</dbReference>
<feature type="region of interest" description="Disordered" evidence="5">
    <location>
        <begin position="299"/>
        <end position="323"/>
    </location>
</feature>
<dbReference type="CDD" id="cd16867">
    <property type="entry name" value="ARID_ARID3"/>
    <property type="match status" value="1"/>
</dbReference>
<feature type="region of interest" description="Disordered" evidence="5">
    <location>
        <begin position="407"/>
        <end position="427"/>
    </location>
</feature>
<gene>
    <name evidence="9" type="primary">LOC106459560</name>
</gene>
<feature type="compositionally biased region" description="Basic residues" evidence="5">
    <location>
        <begin position="307"/>
        <end position="323"/>
    </location>
</feature>
<feature type="compositionally biased region" description="Polar residues" evidence="5">
    <location>
        <begin position="118"/>
        <end position="135"/>
    </location>
</feature>
<keyword evidence="2" id="KW-0238">DNA-binding</keyword>
<feature type="domain" description="REKLES" evidence="7">
    <location>
        <begin position="378"/>
        <end position="456"/>
    </location>
</feature>
<feature type="compositionally biased region" description="Low complexity" evidence="5">
    <location>
        <begin position="136"/>
        <end position="150"/>
    </location>
</feature>
<dbReference type="Proteomes" id="UP000694941">
    <property type="component" value="Unplaced"/>
</dbReference>
<dbReference type="SUPFAM" id="SSF46774">
    <property type="entry name" value="ARID-like"/>
    <property type="match status" value="1"/>
</dbReference>
<keyword evidence="8" id="KW-1185">Reference proteome</keyword>
<dbReference type="InterPro" id="IPR045147">
    <property type="entry name" value="ARI3A/B/C"/>
</dbReference>
<evidence type="ECO:0000259" key="6">
    <source>
        <dbReference type="PROSITE" id="PS51011"/>
    </source>
</evidence>
<dbReference type="Pfam" id="PF01388">
    <property type="entry name" value="ARID"/>
    <property type="match status" value="1"/>
</dbReference>
<dbReference type="InterPro" id="IPR001606">
    <property type="entry name" value="ARID_dom"/>
</dbReference>
<organism evidence="8 9">
    <name type="scientific">Limulus polyphemus</name>
    <name type="common">Atlantic horseshoe crab</name>
    <dbReference type="NCBI Taxonomy" id="6850"/>
    <lineage>
        <taxon>Eukaryota</taxon>
        <taxon>Metazoa</taxon>
        <taxon>Ecdysozoa</taxon>
        <taxon>Arthropoda</taxon>
        <taxon>Chelicerata</taxon>
        <taxon>Merostomata</taxon>
        <taxon>Xiphosura</taxon>
        <taxon>Limulidae</taxon>
        <taxon>Limulus</taxon>
    </lineage>
</organism>
<dbReference type="SMART" id="SM00501">
    <property type="entry name" value="BRIGHT"/>
    <property type="match status" value="1"/>
</dbReference>
<dbReference type="PROSITE" id="PS51486">
    <property type="entry name" value="REKLES"/>
    <property type="match status" value="1"/>
</dbReference>
<keyword evidence="3" id="KW-0804">Transcription</keyword>
<protein>
    <submittedName>
        <fullName evidence="9">Protein dead ringer homolog isoform X1</fullName>
    </submittedName>
</protein>
<dbReference type="GeneID" id="106459560"/>
<evidence type="ECO:0000256" key="1">
    <source>
        <dbReference type="ARBA" id="ARBA00023015"/>
    </source>
</evidence>
<dbReference type="RefSeq" id="XP_022241769.1">
    <property type="nucleotide sequence ID" value="XM_022386061.1"/>
</dbReference>
<evidence type="ECO:0000259" key="7">
    <source>
        <dbReference type="PROSITE" id="PS51486"/>
    </source>
</evidence>
<evidence type="ECO:0000256" key="2">
    <source>
        <dbReference type="ARBA" id="ARBA00023125"/>
    </source>
</evidence>
<keyword evidence="1" id="KW-0805">Transcription regulation</keyword>
<evidence type="ECO:0000256" key="3">
    <source>
        <dbReference type="ARBA" id="ARBA00023163"/>
    </source>
</evidence>
<name>A0ABM1SDR4_LIMPO</name>
<proteinExistence type="predicted"/>
<feature type="compositionally biased region" description="Acidic residues" evidence="5">
    <location>
        <begin position="16"/>
        <end position="27"/>
    </location>
</feature>
<reference evidence="9" key="1">
    <citation type="submission" date="2025-08" db="UniProtKB">
        <authorList>
            <consortium name="RefSeq"/>
        </authorList>
    </citation>
    <scope>IDENTIFICATION</scope>
    <source>
        <tissue evidence="9">Muscle</tissue>
    </source>
</reference>
<feature type="region of interest" description="Disordered" evidence="5">
    <location>
        <begin position="1"/>
        <end position="27"/>
    </location>
</feature>
<evidence type="ECO:0000313" key="9">
    <source>
        <dbReference type="RefSeq" id="XP_022241769.1"/>
    </source>
</evidence>
<dbReference type="InterPro" id="IPR023334">
    <property type="entry name" value="REKLES_domain"/>
</dbReference>
<feature type="domain" description="ARID" evidence="6">
    <location>
        <begin position="178"/>
        <end position="270"/>
    </location>
</feature>
<dbReference type="Gene3D" id="1.10.150.60">
    <property type="entry name" value="ARID DNA-binding domain"/>
    <property type="match status" value="1"/>
</dbReference>
<evidence type="ECO:0000313" key="8">
    <source>
        <dbReference type="Proteomes" id="UP000694941"/>
    </source>
</evidence>
<keyword evidence="4" id="KW-0539">Nucleus</keyword>
<dbReference type="PANTHER" id="PTHR15348:SF0">
    <property type="entry name" value="PROTEIN DEAD RINGER"/>
    <property type="match status" value="1"/>
</dbReference>